<accession>A0A6P4Y2G5</accession>
<evidence type="ECO:0000313" key="1">
    <source>
        <dbReference type="Proteomes" id="UP000515135"/>
    </source>
</evidence>
<dbReference type="GeneID" id="109464112"/>
<dbReference type="AlphaFoldDB" id="A0A6P4Y2G5"/>
<protein>
    <submittedName>
        <fullName evidence="2">Uncharacterized protein LOC109464112</fullName>
    </submittedName>
</protein>
<organism evidence="1 2">
    <name type="scientific">Branchiostoma belcheri</name>
    <name type="common">Amphioxus</name>
    <dbReference type="NCBI Taxonomy" id="7741"/>
    <lineage>
        <taxon>Eukaryota</taxon>
        <taxon>Metazoa</taxon>
        <taxon>Chordata</taxon>
        <taxon>Cephalochordata</taxon>
        <taxon>Leptocardii</taxon>
        <taxon>Amphioxiformes</taxon>
        <taxon>Branchiostomatidae</taxon>
        <taxon>Branchiostoma</taxon>
    </lineage>
</organism>
<dbReference type="KEGG" id="bbel:109464112"/>
<gene>
    <name evidence="2" type="primary">LOC109464112</name>
</gene>
<reference evidence="2" key="1">
    <citation type="submission" date="2025-08" db="UniProtKB">
        <authorList>
            <consortium name="RefSeq"/>
        </authorList>
    </citation>
    <scope>IDENTIFICATION</scope>
    <source>
        <tissue evidence="2">Gonad</tissue>
    </source>
</reference>
<evidence type="ECO:0000313" key="2">
    <source>
        <dbReference type="RefSeq" id="XP_019616604.1"/>
    </source>
</evidence>
<sequence length="102" mass="11377">MERYGHVIVATITCPKKHTWKWHSSSSVGGKYYVNQRVVHAFTSTGMAPVKYETFCEAAKLGVNGEAYVKNKHKRAEGHLLCETLPRHQETVTHCSSACAEA</sequence>
<name>A0A6P4Y2G5_BRABE</name>
<dbReference type="RefSeq" id="XP_019616604.1">
    <property type="nucleotide sequence ID" value="XM_019761045.1"/>
</dbReference>
<keyword evidence="1" id="KW-1185">Reference proteome</keyword>
<proteinExistence type="predicted"/>
<dbReference type="Proteomes" id="UP000515135">
    <property type="component" value="Unplaced"/>
</dbReference>